<dbReference type="AlphaFoldDB" id="A0A2T0TXA3"/>
<keyword evidence="3" id="KW-1185">Reference proteome</keyword>
<protein>
    <recommendedName>
        <fullName evidence="4">Hypervirulence associated protein TUDOR domain-containing protein</fullName>
    </recommendedName>
</protein>
<dbReference type="RefSeq" id="WP_181276789.1">
    <property type="nucleotide sequence ID" value="NZ_PVTH01000009.1"/>
</dbReference>
<accession>A0A2T0TXA3</accession>
<dbReference type="Proteomes" id="UP000238034">
    <property type="component" value="Unassembled WGS sequence"/>
</dbReference>
<evidence type="ECO:0000256" key="1">
    <source>
        <dbReference type="SAM" id="MobiDB-lite"/>
    </source>
</evidence>
<comment type="caution">
    <text evidence="2">The sequence shown here is derived from an EMBL/GenBank/DDBJ whole genome shotgun (WGS) entry which is preliminary data.</text>
</comment>
<evidence type="ECO:0008006" key="4">
    <source>
        <dbReference type="Google" id="ProtNLM"/>
    </source>
</evidence>
<feature type="compositionally biased region" description="Polar residues" evidence="1">
    <location>
        <begin position="10"/>
        <end position="19"/>
    </location>
</feature>
<gene>
    <name evidence="2" type="ORF">B0I27_10953</name>
</gene>
<reference evidence="2 3" key="1">
    <citation type="submission" date="2018-03" db="EMBL/GenBank/DDBJ databases">
        <title>Genomic Encyclopedia of Type Strains, Phase III (KMG-III): the genomes of soil and plant-associated and newly described type strains.</title>
        <authorList>
            <person name="Whitman W."/>
        </authorList>
    </citation>
    <scope>NUCLEOTIDE SEQUENCE [LARGE SCALE GENOMIC DNA]</scope>
    <source>
        <strain evidence="2 3">CGMCC 1.9313</strain>
    </source>
</reference>
<sequence length="56" mass="6206">MELLKFGNRIKTSNGQEGTVQEDQEANSDEVKVMIDGEETASVLKAKDLEKVSDHL</sequence>
<proteinExistence type="predicted"/>
<dbReference type="EMBL" id="PVTH01000009">
    <property type="protein sequence ID" value="PRY50332.1"/>
    <property type="molecule type" value="Genomic_DNA"/>
</dbReference>
<feature type="region of interest" description="Disordered" evidence="1">
    <location>
        <begin position="1"/>
        <end position="29"/>
    </location>
</feature>
<evidence type="ECO:0000313" key="3">
    <source>
        <dbReference type="Proteomes" id="UP000238034"/>
    </source>
</evidence>
<evidence type="ECO:0000313" key="2">
    <source>
        <dbReference type="EMBL" id="PRY50332.1"/>
    </source>
</evidence>
<name>A0A2T0TXA3_9SPHI</name>
<organism evidence="2 3">
    <name type="scientific">Arcticibacter pallidicorallinus</name>
    <dbReference type="NCBI Taxonomy" id="1259464"/>
    <lineage>
        <taxon>Bacteria</taxon>
        <taxon>Pseudomonadati</taxon>
        <taxon>Bacteroidota</taxon>
        <taxon>Sphingobacteriia</taxon>
        <taxon>Sphingobacteriales</taxon>
        <taxon>Sphingobacteriaceae</taxon>
        <taxon>Arcticibacter</taxon>
    </lineage>
</organism>